<evidence type="ECO:0000259" key="6">
    <source>
        <dbReference type="PROSITE" id="PS01124"/>
    </source>
</evidence>
<dbReference type="EMBL" id="BAABHD010000070">
    <property type="protein sequence ID" value="GAA4462579.1"/>
    <property type="molecule type" value="Genomic_DNA"/>
</dbReference>
<feature type="transmembrane region" description="Helical" evidence="5">
    <location>
        <begin position="6"/>
        <end position="21"/>
    </location>
</feature>
<feature type="transmembrane region" description="Helical" evidence="5">
    <location>
        <begin position="196"/>
        <end position="213"/>
    </location>
</feature>
<comment type="caution">
    <text evidence="7">The sequence shown here is derived from an EMBL/GenBank/DDBJ whole genome shotgun (WGS) entry which is preliminary data.</text>
</comment>
<feature type="compositionally biased region" description="Acidic residues" evidence="4">
    <location>
        <begin position="237"/>
        <end position="247"/>
    </location>
</feature>
<keyword evidence="5" id="KW-1133">Transmembrane helix</keyword>
<dbReference type="RefSeq" id="WP_345246217.1">
    <property type="nucleotide sequence ID" value="NZ_BAABHD010000070.1"/>
</dbReference>
<keyword evidence="1" id="KW-0805">Transcription regulation</keyword>
<feature type="transmembrane region" description="Helical" evidence="5">
    <location>
        <begin position="54"/>
        <end position="79"/>
    </location>
</feature>
<keyword evidence="2" id="KW-0238">DNA-binding</keyword>
<feature type="region of interest" description="Disordered" evidence="4">
    <location>
        <begin position="227"/>
        <end position="254"/>
    </location>
</feature>
<feature type="transmembrane region" description="Helical" evidence="5">
    <location>
        <begin position="173"/>
        <end position="190"/>
    </location>
</feature>
<feature type="transmembrane region" description="Helical" evidence="5">
    <location>
        <begin position="132"/>
        <end position="153"/>
    </location>
</feature>
<keyword evidence="3" id="KW-0804">Transcription</keyword>
<gene>
    <name evidence="7" type="ORF">GCM10023189_39430</name>
</gene>
<reference evidence="8" key="1">
    <citation type="journal article" date="2019" name="Int. J. Syst. Evol. Microbiol.">
        <title>The Global Catalogue of Microorganisms (GCM) 10K type strain sequencing project: providing services to taxonomists for standard genome sequencing and annotation.</title>
        <authorList>
            <consortium name="The Broad Institute Genomics Platform"/>
            <consortium name="The Broad Institute Genome Sequencing Center for Infectious Disease"/>
            <person name="Wu L."/>
            <person name="Ma J."/>
        </authorList>
    </citation>
    <scope>NUCLEOTIDE SEQUENCE [LARGE SCALE GENOMIC DNA]</scope>
    <source>
        <strain evidence="8">JCM 17927</strain>
    </source>
</reference>
<evidence type="ECO:0000256" key="5">
    <source>
        <dbReference type="SAM" id="Phobius"/>
    </source>
</evidence>
<protein>
    <submittedName>
        <fullName evidence="7">AraC family transcriptional regulator</fullName>
    </submittedName>
</protein>
<dbReference type="PANTHER" id="PTHR43280">
    <property type="entry name" value="ARAC-FAMILY TRANSCRIPTIONAL REGULATOR"/>
    <property type="match status" value="1"/>
</dbReference>
<evidence type="ECO:0000313" key="7">
    <source>
        <dbReference type="EMBL" id="GAA4462579.1"/>
    </source>
</evidence>
<keyword evidence="5" id="KW-0472">Membrane</keyword>
<keyword evidence="8" id="KW-1185">Reference proteome</keyword>
<evidence type="ECO:0000256" key="1">
    <source>
        <dbReference type="ARBA" id="ARBA00023015"/>
    </source>
</evidence>
<accession>A0ABP8NBM0</accession>
<evidence type="ECO:0000313" key="8">
    <source>
        <dbReference type="Proteomes" id="UP001501175"/>
    </source>
</evidence>
<sequence length="386" mass="43805">MLYLSGIILSFFLSFVLITKRNKTQADYVLVTWLSVTGFHLLTFYLAYTNQASVYPTLIGLGIPLPLVQGPFLYLYTTLQTSSASFTKKQVLHFLPLLLSYGLFGEFFFLTFDQKVALFQQKGQGFEIPSLINLYAIYLSGIVYASLSVVRLVSYRKTLVHQFSNTERINFNWLLYLIIWIAAIWVVILFVQEDTLIFGTAALFVLWLGYFGIRQVQVFNQGSPQPQRIPVATGDAPETDGSADDSVMDSPTLDDTSPVKYQKSTLSEEDASLIHERLNVLMAEQKPYTNPDLTLNDLARSLGVHPNHLSQVINSKENKSFYDLVNEKRIEEFIRLISQDTHQLYTLVSVAYDCGFNSKASFNRNFKKYTGLTPSDYVKETSRQAA</sequence>
<dbReference type="InterPro" id="IPR009057">
    <property type="entry name" value="Homeodomain-like_sf"/>
</dbReference>
<dbReference type="Proteomes" id="UP001501175">
    <property type="component" value="Unassembled WGS sequence"/>
</dbReference>
<keyword evidence="5" id="KW-0812">Transmembrane</keyword>
<dbReference type="InterPro" id="IPR020449">
    <property type="entry name" value="Tscrpt_reg_AraC-type_HTH"/>
</dbReference>
<dbReference type="Pfam" id="PF12833">
    <property type="entry name" value="HTH_18"/>
    <property type="match status" value="1"/>
</dbReference>
<dbReference type="PANTHER" id="PTHR43280:SF29">
    <property type="entry name" value="ARAC-FAMILY TRANSCRIPTIONAL REGULATOR"/>
    <property type="match status" value="1"/>
</dbReference>
<feature type="transmembrane region" description="Helical" evidence="5">
    <location>
        <begin position="91"/>
        <end position="112"/>
    </location>
</feature>
<dbReference type="SUPFAM" id="SSF46689">
    <property type="entry name" value="Homeodomain-like"/>
    <property type="match status" value="1"/>
</dbReference>
<evidence type="ECO:0000256" key="4">
    <source>
        <dbReference type="SAM" id="MobiDB-lite"/>
    </source>
</evidence>
<dbReference type="PRINTS" id="PR00032">
    <property type="entry name" value="HTHARAC"/>
</dbReference>
<feature type="transmembrane region" description="Helical" evidence="5">
    <location>
        <begin position="28"/>
        <end position="48"/>
    </location>
</feature>
<organism evidence="7 8">
    <name type="scientific">Nibrella saemangeumensis</name>
    <dbReference type="NCBI Taxonomy" id="1084526"/>
    <lineage>
        <taxon>Bacteria</taxon>
        <taxon>Pseudomonadati</taxon>
        <taxon>Bacteroidota</taxon>
        <taxon>Cytophagia</taxon>
        <taxon>Cytophagales</taxon>
        <taxon>Spirosomataceae</taxon>
        <taxon>Nibrella</taxon>
    </lineage>
</organism>
<feature type="domain" description="HTH araC/xylS-type" evidence="6">
    <location>
        <begin position="276"/>
        <end position="380"/>
    </location>
</feature>
<dbReference type="SMART" id="SM00342">
    <property type="entry name" value="HTH_ARAC"/>
    <property type="match status" value="1"/>
</dbReference>
<evidence type="ECO:0000256" key="3">
    <source>
        <dbReference type="ARBA" id="ARBA00023163"/>
    </source>
</evidence>
<dbReference type="Gene3D" id="1.10.10.60">
    <property type="entry name" value="Homeodomain-like"/>
    <property type="match status" value="2"/>
</dbReference>
<dbReference type="PROSITE" id="PS01124">
    <property type="entry name" value="HTH_ARAC_FAMILY_2"/>
    <property type="match status" value="1"/>
</dbReference>
<proteinExistence type="predicted"/>
<evidence type="ECO:0000256" key="2">
    <source>
        <dbReference type="ARBA" id="ARBA00023125"/>
    </source>
</evidence>
<name>A0ABP8NBM0_9BACT</name>
<dbReference type="InterPro" id="IPR018060">
    <property type="entry name" value="HTH_AraC"/>
</dbReference>